<accession>A0A9E7I1A5</accession>
<dbReference type="Proteomes" id="UP001055439">
    <property type="component" value="Chromosome 8"/>
</dbReference>
<reference evidence="1" key="1">
    <citation type="submission" date="2022-05" db="EMBL/GenBank/DDBJ databases">
        <title>The Musa troglodytarum L. genome provides insights into the mechanism of non-climacteric behaviour and enrichment of carotenoids.</title>
        <authorList>
            <person name="Wang J."/>
        </authorList>
    </citation>
    <scope>NUCLEOTIDE SEQUENCE</scope>
    <source>
        <tissue evidence="1">Leaf</tissue>
    </source>
</reference>
<dbReference type="EMBL" id="CP097510">
    <property type="protein sequence ID" value="URE40134.1"/>
    <property type="molecule type" value="Genomic_DNA"/>
</dbReference>
<gene>
    <name evidence="1" type="ORF">MUK42_11701</name>
</gene>
<keyword evidence="2" id="KW-1185">Reference proteome</keyword>
<proteinExistence type="predicted"/>
<organism evidence="1 2">
    <name type="scientific">Musa troglodytarum</name>
    <name type="common">fe'i banana</name>
    <dbReference type="NCBI Taxonomy" id="320322"/>
    <lineage>
        <taxon>Eukaryota</taxon>
        <taxon>Viridiplantae</taxon>
        <taxon>Streptophyta</taxon>
        <taxon>Embryophyta</taxon>
        <taxon>Tracheophyta</taxon>
        <taxon>Spermatophyta</taxon>
        <taxon>Magnoliopsida</taxon>
        <taxon>Liliopsida</taxon>
        <taxon>Zingiberales</taxon>
        <taxon>Musaceae</taxon>
        <taxon>Musa</taxon>
    </lineage>
</organism>
<name>A0A9E7I1A5_9LILI</name>
<protein>
    <submittedName>
        <fullName evidence="1">Uncharacterized protein</fullName>
    </submittedName>
</protein>
<dbReference type="AlphaFoldDB" id="A0A9E7I1A5"/>
<sequence length="82" mass="9202">MMVFHSSIFDWAPDDEEWHARVNRDDGDTPETHSRSSRCMASSRDVAFFATNERASLPDGDVAYAGHGLGFEECEPLPPNCR</sequence>
<evidence type="ECO:0000313" key="1">
    <source>
        <dbReference type="EMBL" id="URE40134.1"/>
    </source>
</evidence>
<evidence type="ECO:0000313" key="2">
    <source>
        <dbReference type="Proteomes" id="UP001055439"/>
    </source>
</evidence>